<gene>
    <name evidence="1" type="ORF">GCM10022406_11480</name>
</gene>
<proteinExistence type="predicted"/>
<keyword evidence="2" id="KW-1185">Reference proteome</keyword>
<protein>
    <submittedName>
        <fullName evidence="1">Uncharacterized protein</fullName>
    </submittedName>
</protein>
<sequence length="95" mass="10710">MGEAQKRITVYLAYMEPHRLTIPDDADYRQLVRVADAVGLQVAADGTVSKKPLKPKRTREELLLIIAKGADVSNIPDPLAWQREQRAGRDLPFEQ</sequence>
<reference evidence="2" key="1">
    <citation type="journal article" date="2019" name="Int. J. Syst. Evol. Microbiol.">
        <title>The Global Catalogue of Microorganisms (GCM) 10K type strain sequencing project: providing services to taxonomists for standard genome sequencing and annotation.</title>
        <authorList>
            <consortium name="The Broad Institute Genomics Platform"/>
            <consortium name="The Broad Institute Genome Sequencing Center for Infectious Disease"/>
            <person name="Wu L."/>
            <person name="Ma J."/>
        </authorList>
    </citation>
    <scope>NUCLEOTIDE SEQUENCE [LARGE SCALE GENOMIC DNA]</scope>
    <source>
        <strain evidence="2">JCM 17214</strain>
    </source>
</reference>
<dbReference type="EMBL" id="BAABDH010000018">
    <property type="protein sequence ID" value="GAA3927418.1"/>
    <property type="molecule type" value="Genomic_DNA"/>
</dbReference>
<name>A0ABP7MS48_9BACT</name>
<comment type="caution">
    <text evidence="1">The sequence shown here is derived from an EMBL/GenBank/DDBJ whole genome shotgun (WGS) entry which is preliminary data.</text>
</comment>
<organism evidence="1 2">
    <name type="scientific">Hymenobacter algoricola</name>
    <dbReference type="NCBI Taxonomy" id="486267"/>
    <lineage>
        <taxon>Bacteria</taxon>
        <taxon>Pseudomonadati</taxon>
        <taxon>Bacteroidota</taxon>
        <taxon>Cytophagia</taxon>
        <taxon>Cytophagales</taxon>
        <taxon>Hymenobacteraceae</taxon>
        <taxon>Hymenobacter</taxon>
    </lineage>
</organism>
<evidence type="ECO:0000313" key="2">
    <source>
        <dbReference type="Proteomes" id="UP001499909"/>
    </source>
</evidence>
<accession>A0ABP7MS48</accession>
<evidence type="ECO:0000313" key="1">
    <source>
        <dbReference type="EMBL" id="GAA3927418.1"/>
    </source>
</evidence>
<dbReference type="Proteomes" id="UP001499909">
    <property type="component" value="Unassembled WGS sequence"/>
</dbReference>